<reference evidence="1 2" key="1">
    <citation type="journal article" date="2022" name="DNA Res.">
        <title>Chromosomal-level genome assembly of the orchid tree Bauhinia variegata (Leguminosae; Cercidoideae) supports the allotetraploid origin hypothesis of Bauhinia.</title>
        <authorList>
            <person name="Zhong Y."/>
            <person name="Chen Y."/>
            <person name="Zheng D."/>
            <person name="Pang J."/>
            <person name="Liu Y."/>
            <person name="Luo S."/>
            <person name="Meng S."/>
            <person name="Qian L."/>
            <person name="Wei D."/>
            <person name="Dai S."/>
            <person name="Zhou R."/>
        </authorList>
    </citation>
    <scope>NUCLEOTIDE SEQUENCE [LARGE SCALE GENOMIC DNA]</scope>
    <source>
        <strain evidence="1">BV-YZ2020</strain>
    </source>
</reference>
<dbReference type="Proteomes" id="UP000828941">
    <property type="component" value="Chromosome 9"/>
</dbReference>
<comment type="caution">
    <text evidence="1">The sequence shown here is derived from an EMBL/GenBank/DDBJ whole genome shotgun (WGS) entry which is preliminary data.</text>
</comment>
<evidence type="ECO:0000313" key="1">
    <source>
        <dbReference type="EMBL" id="KAI4323126.1"/>
    </source>
</evidence>
<organism evidence="1 2">
    <name type="scientific">Bauhinia variegata</name>
    <name type="common">Purple orchid tree</name>
    <name type="synonym">Phanera variegata</name>
    <dbReference type="NCBI Taxonomy" id="167791"/>
    <lineage>
        <taxon>Eukaryota</taxon>
        <taxon>Viridiplantae</taxon>
        <taxon>Streptophyta</taxon>
        <taxon>Embryophyta</taxon>
        <taxon>Tracheophyta</taxon>
        <taxon>Spermatophyta</taxon>
        <taxon>Magnoliopsida</taxon>
        <taxon>eudicotyledons</taxon>
        <taxon>Gunneridae</taxon>
        <taxon>Pentapetalae</taxon>
        <taxon>rosids</taxon>
        <taxon>fabids</taxon>
        <taxon>Fabales</taxon>
        <taxon>Fabaceae</taxon>
        <taxon>Cercidoideae</taxon>
        <taxon>Cercideae</taxon>
        <taxon>Bauhiniinae</taxon>
        <taxon>Bauhinia</taxon>
    </lineage>
</organism>
<protein>
    <submittedName>
        <fullName evidence="1">Uncharacterized protein</fullName>
    </submittedName>
</protein>
<proteinExistence type="predicted"/>
<gene>
    <name evidence="1" type="ORF">L6164_022756</name>
</gene>
<keyword evidence="2" id="KW-1185">Reference proteome</keyword>
<dbReference type="EMBL" id="CM039434">
    <property type="protein sequence ID" value="KAI4323126.1"/>
    <property type="molecule type" value="Genomic_DNA"/>
</dbReference>
<name>A0ACB9MHH3_BAUVA</name>
<evidence type="ECO:0000313" key="2">
    <source>
        <dbReference type="Proteomes" id="UP000828941"/>
    </source>
</evidence>
<accession>A0ACB9MHH3</accession>
<sequence length="424" mass="46827">MGNKLGRRRQVVDEIYTRPQGLYNHKDVDHKKLRKLILESKLAPCYPGDEECIYDLEECPICFLYYPSLNRSRCCTKSICTECFLQMKVPNSTRPTQCPFCKMGNYAVEYRGVKSKEEKGLEQIEEQRVIEAKIRMRQQELQDEEERMQKIQELSSSSGNVAHADVEYSTNAVAASSISVVEGEEIVSSHESCATPMVSPPPAPRANRDEDFDLDLEDIMVMEAIWLSIQENGRQRNLSYPDAPGPYVTDGRHVSSAMGPQTGSSSSPSGGLACAIAALAERQQMGAEPSVSSADGNISSFNMLQGDSRFYNRMDRDSISYPPTDSITDMSPDGSMVMTRGHGQWGMDRGQEMANVATCYANSAAAEDGGRLPSLPQSDDMEGSLENSADPIVPESFEEQMMLAMAVSLAEARAMPSRQAGSWQ</sequence>